<feature type="transmembrane region" description="Helical" evidence="1">
    <location>
        <begin position="141"/>
        <end position="163"/>
    </location>
</feature>
<reference evidence="3 4" key="1">
    <citation type="submission" date="2021-02" db="EMBL/GenBank/DDBJ databases">
        <title>Activity-based single-cell genomes from oceanic crustal fluid captures similar information to metagenomic and metatranscriptomic surveys with orders of magnitude less sampling.</title>
        <authorList>
            <person name="D'Angelo T.S."/>
            <person name="Orcutt B.N."/>
        </authorList>
    </citation>
    <scope>NUCLEOTIDE SEQUENCE [LARGE SCALE GENOMIC DNA]</scope>
    <source>
        <strain evidence="3">AH-315-G07</strain>
    </source>
</reference>
<evidence type="ECO:0000259" key="2">
    <source>
        <dbReference type="Pfam" id="PF01569"/>
    </source>
</evidence>
<organism evidence="3 4">
    <name type="scientific">Simkania negevensis</name>
    <dbReference type="NCBI Taxonomy" id="83561"/>
    <lineage>
        <taxon>Bacteria</taxon>
        <taxon>Pseudomonadati</taxon>
        <taxon>Chlamydiota</taxon>
        <taxon>Chlamydiia</taxon>
        <taxon>Parachlamydiales</taxon>
        <taxon>Simkaniaceae</taxon>
        <taxon>Simkania</taxon>
    </lineage>
</organism>
<feature type="transmembrane region" description="Helical" evidence="1">
    <location>
        <begin position="170"/>
        <end position="189"/>
    </location>
</feature>
<feature type="transmembrane region" description="Helical" evidence="1">
    <location>
        <begin position="53"/>
        <end position="76"/>
    </location>
</feature>
<evidence type="ECO:0000256" key="1">
    <source>
        <dbReference type="SAM" id="Phobius"/>
    </source>
</evidence>
<feature type="domain" description="Phosphatidic acid phosphatase type 2/haloperoxidase" evidence="2">
    <location>
        <begin position="90"/>
        <end position="217"/>
    </location>
</feature>
<proteinExistence type="predicted"/>
<keyword evidence="4" id="KW-1185">Reference proteome</keyword>
<accession>A0ABS3ASA3</accession>
<dbReference type="InterPro" id="IPR036938">
    <property type="entry name" value="PAP2/HPO_sf"/>
</dbReference>
<dbReference type="Proteomes" id="UP000722121">
    <property type="component" value="Unassembled WGS sequence"/>
</dbReference>
<dbReference type="SUPFAM" id="SSF48317">
    <property type="entry name" value="Acid phosphatase/Vanadium-dependent haloperoxidase"/>
    <property type="match status" value="1"/>
</dbReference>
<sequence>MKKTLLWLLPLAAIVVIAPFSSSIDLAIASFFYDPSPSAHWPLNKNAIVQGIYHYGTLPAFATASAGLIFFAASFIWERWKRWRATALILPLSLALGSGLIANALLKDHWGRPRPRQVIEFGGTAQFSPFHLPLFGEEGSAFHSFCSGHATMGFFFLSLCLVGQRMRSKAIFYTGIACTVILGGGLSFARIAQGGHFFTDTLFSMLVMWYTALLIETLLFKPRAPKGPSSLTVLSKNNRMFAGRSPGLLLYASTLPNNRLP</sequence>
<dbReference type="Pfam" id="PF01569">
    <property type="entry name" value="PAP2"/>
    <property type="match status" value="1"/>
</dbReference>
<keyword evidence="1" id="KW-0472">Membrane</keyword>
<dbReference type="CDD" id="cd03396">
    <property type="entry name" value="PAP2_like_6"/>
    <property type="match status" value="1"/>
</dbReference>
<evidence type="ECO:0000313" key="4">
    <source>
        <dbReference type="Proteomes" id="UP000722121"/>
    </source>
</evidence>
<dbReference type="InterPro" id="IPR000326">
    <property type="entry name" value="PAP2/HPO"/>
</dbReference>
<feature type="transmembrane region" description="Helical" evidence="1">
    <location>
        <begin position="88"/>
        <end position="106"/>
    </location>
</feature>
<keyword evidence="1" id="KW-0812">Transmembrane</keyword>
<gene>
    <name evidence="3" type="ORF">JYU14_04235</name>
</gene>
<feature type="transmembrane region" description="Helical" evidence="1">
    <location>
        <begin position="201"/>
        <end position="220"/>
    </location>
</feature>
<protein>
    <submittedName>
        <fullName evidence="3">Phosphatase PAP2 family protein</fullName>
    </submittedName>
</protein>
<evidence type="ECO:0000313" key="3">
    <source>
        <dbReference type="EMBL" id="MBN4067273.1"/>
    </source>
</evidence>
<comment type="caution">
    <text evidence="3">The sequence shown here is derived from an EMBL/GenBank/DDBJ whole genome shotgun (WGS) entry which is preliminary data.</text>
</comment>
<dbReference type="EMBL" id="JAFITR010000098">
    <property type="protein sequence ID" value="MBN4067273.1"/>
    <property type="molecule type" value="Genomic_DNA"/>
</dbReference>
<dbReference type="Gene3D" id="1.20.144.10">
    <property type="entry name" value="Phosphatidic acid phosphatase type 2/haloperoxidase"/>
    <property type="match status" value="1"/>
</dbReference>
<name>A0ABS3ASA3_9BACT</name>
<keyword evidence="1" id="KW-1133">Transmembrane helix</keyword>